<feature type="compositionally biased region" description="Pro residues" evidence="1">
    <location>
        <begin position="51"/>
        <end position="75"/>
    </location>
</feature>
<evidence type="ECO:0000313" key="3">
    <source>
        <dbReference type="EMBL" id="GIL54858.1"/>
    </source>
</evidence>
<comment type="caution">
    <text evidence="3">The sequence shown here is derived from an EMBL/GenBank/DDBJ whole genome shotgun (WGS) entry which is preliminary data.</text>
</comment>
<sequence length="255" mass="27083">MKSFCDSSLPRASSWVISSRSLFFAMLLACAGLLAVQAQVSSPKPLSAKLKPPPKSKSPPSPIKLKPPPPSPNPKSPLISSPKKPPPPFPIKSKPPPKTKSPPAPSVPPLHVDPYFCGTCVTVYGNSSSTDQVLQFADKDACTQIVENITNIMTSILVALNATVLEAPPSECSDGSQIQVCRNYYHWNQNFDSNSGDALAKASLDLVASTRWSCRDVLTQGSPITLIATVGADPQSWGSNVCLSDGYSSKGYVCP</sequence>
<feature type="chain" id="PRO_5035281474" description="Pherophorin domain-containing protein" evidence="2">
    <location>
        <begin position="39"/>
        <end position="255"/>
    </location>
</feature>
<gene>
    <name evidence="3" type="ORF">Vafri_10547</name>
</gene>
<proteinExistence type="predicted"/>
<dbReference type="EMBL" id="BNCO01000019">
    <property type="protein sequence ID" value="GIL54858.1"/>
    <property type="molecule type" value="Genomic_DNA"/>
</dbReference>
<feature type="signal peptide" evidence="2">
    <location>
        <begin position="1"/>
        <end position="38"/>
    </location>
</feature>
<accession>A0A8J4B648</accession>
<evidence type="ECO:0000313" key="4">
    <source>
        <dbReference type="Proteomes" id="UP000747399"/>
    </source>
</evidence>
<evidence type="ECO:0000256" key="1">
    <source>
        <dbReference type="SAM" id="MobiDB-lite"/>
    </source>
</evidence>
<reference evidence="3" key="1">
    <citation type="journal article" date="2021" name="Proc. Natl. Acad. Sci. U.S.A.">
        <title>Three genomes in the algal genus Volvox reveal the fate of a haploid sex-determining region after a transition to homothallism.</title>
        <authorList>
            <person name="Yamamoto K."/>
            <person name="Hamaji T."/>
            <person name="Kawai-Toyooka H."/>
            <person name="Matsuzaki R."/>
            <person name="Takahashi F."/>
            <person name="Nishimura Y."/>
            <person name="Kawachi M."/>
            <person name="Noguchi H."/>
            <person name="Minakuchi Y."/>
            <person name="Umen J.G."/>
            <person name="Toyoda A."/>
            <person name="Nozaki H."/>
        </authorList>
    </citation>
    <scope>NUCLEOTIDE SEQUENCE</scope>
    <source>
        <strain evidence="3">NIES-3780</strain>
    </source>
</reference>
<keyword evidence="2" id="KW-0732">Signal</keyword>
<evidence type="ECO:0000256" key="2">
    <source>
        <dbReference type="SAM" id="SignalP"/>
    </source>
</evidence>
<name>A0A8J4B648_9CHLO</name>
<protein>
    <recommendedName>
        <fullName evidence="5">Pherophorin domain-containing protein</fullName>
    </recommendedName>
</protein>
<keyword evidence="4" id="KW-1185">Reference proteome</keyword>
<evidence type="ECO:0008006" key="5">
    <source>
        <dbReference type="Google" id="ProtNLM"/>
    </source>
</evidence>
<feature type="region of interest" description="Disordered" evidence="1">
    <location>
        <begin position="42"/>
        <end position="105"/>
    </location>
</feature>
<dbReference type="AlphaFoldDB" id="A0A8J4B648"/>
<organism evidence="3 4">
    <name type="scientific">Volvox africanus</name>
    <dbReference type="NCBI Taxonomy" id="51714"/>
    <lineage>
        <taxon>Eukaryota</taxon>
        <taxon>Viridiplantae</taxon>
        <taxon>Chlorophyta</taxon>
        <taxon>core chlorophytes</taxon>
        <taxon>Chlorophyceae</taxon>
        <taxon>CS clade</taxon>
        <taxon>Chlamydomonadales</taxon>
        <taxon>Volvocaceae</taxon>
        <taxon>Volvox</taxon>
    </lineage>
</organism>
<feature type="compositionally biased region" description="Pro residues" evidence="1">
    <location>
        <begin position="83"/>
        <end position="105"/>
    </location>
</feature>
<dbReference type="Proteomes" id="UP000747399">
    <property type="component" value="Unassembled WGS sequence"/>
</dbReference>